<proteinExistence type="predicted"/>
<name>A0A949JLV7_9ACTN</name>
<feature type="domain" description="HTH cro/C1-type" evidence="1">
    <location>
        <begin position="22"/>
        <end position="74"/>
    </location>
</feature>
<reference evidence="2" key="1">
    <citation type="submission" date="2021-06" db="EMBL/GenBank/DDBJ databases">
        <title>Sequencing of actinobacteria type strains.</title>
        <authorList>
            <person name="Nguyen G.-S."/>
            <person name="Wentzel A."/>
        </authorList>
    </citation>
    <scope>NUCLEOTIDE SEQUENCE</scope>
    <source>
        <strain evidence="2">P38-E01</strain>
    </source>
</reference>
<sequence length="280" mass="30993">MPIRRAVTGRSQDPRARFAEELRSCRRQQGKTLREVGREITWDHSHLGRMELGETLGGPEMVQDLDRLYRTNYLLILWELAQKDPSQFRARYRRYMAMEAEATGIQIYSPGIVPGLLQTPPHAEAVLRAGGLKGAELEAQVKARIGRQDLLAGSKPPKLRAIVSEAALRTPITGSSEWREQLRALIDTSGPVDVSLQVVPLSTGPHVLASTYVDFLRLPSAATVAWVETSHRGELVEETAAVEHLLLSYDRVRDQALSVAETHALITDLVEGMPCDSAST</sequence>
<dbReference type="InterPro" id="IPR010982">
    <property type="entry name" value="Lambda_DNA-bd_dom_sf"/>
</dbReference>
<accession>A0A949JLV7</accession>
<organism evidence="2 3">
    <name type="scientific">Streptomyces tardus</name>
    <dbReference type="NCBI Taxonomy" id="2780544"/>
    <lineage>
        <taxon>Bacteria</taxon>
        <taxon>Bacillati</taxon>
        <taxon>Actinomycetota</taxon>
        <taxon>Actinomycetes</taxon>
        <taxon>Kitasatosporales</taxon>
        <taxon>Streptomycetaceae</taxon>
        <taxon>Streptomyces</taxon>
    </lineage>
</organism>
<dbReference type="EMBL" id="JAELVF020000001">
    <property type="protein sequence ID" value="MBU7596545.1"/>
    <property type="molecule type" value="Genomic_DNA"/>
</dbReference>
<dbReference type="GO" id="GO:0003677">
    <property type="term" value="F:DNA binding"/>
    <property type="evidence" value="ECO:0007669"/>
    <property type="project" value="InterPro"/>
</dbReference>
<dbReference type="PROSITE" id="PS50943">
    <property type="entry name" value="HTH_CROC1"/>
    <property type="match status" value="1"/>
</dbReference>
<evidence type="ECO:0000259" key="1">
    <source>
        <dbReference type="PROSITE" id="PS50943"/>
    </source>
</evidence>
<dbReference type="InterPro" id="IPR001387">
    <property type="entry name" value="Cro/C1-type_HTH"/>
</dbReference>
<dbReference type="Pfam" id="PF19054">
    <property type="entry name" value="DUF5753"/>
    <property type="match status" value="1"/>
</dbReference>
<evidence type="ECO:0000313" key="3">
    <source>
        <dbReference type="Proteomes" id="UP000694501"/>
    </source>
</evidence>
<dbReference type="Pfam" id="PF13560">
    <property type="entry name" value="HTH_31"/>
    <property type="match status" value="1"/>
</dbReference>
<dbReference type="SUPFAM" id="SSF47413">
    <property type="entry name" value="lambda repressor-like DNA-binding domains"/>
    <property type="match status" value="1"/>
</dbReference>
<dbReference type="Proteomes" id="UP000694501">
    <property type="component" value="Unassembled WGS sequence"/>
</dbReference>
<dbReference type="AlphaFoldDB" id="A0A949JLV7"/>
<protein>
    <submittedName>
        <fullName evidence="2">Helix-turn-helix domain-containing protein</fullName>
    </submittedName>
</protein>
<evidence type="ECO:0000313" key="2">
    <source>
        <dbReference type="EMBL" id="MBU7596545.1"/>
    </source>
</evidence>
<keyword evidence="3" id="KW-1185">Reference proteome</keyword>
<comment type="caution">
    <text evidence="2">The sequence shown here is derived from an EMBL/GenBank/DDBJ whole genome shotgun (WGS) entry which is preliminary data.</text>
</comment>
<dbReference type="SMART" id="SM00530">
    <property type="entry name" value="HTH_XRE"/>
    <property type="match status" value="1"/>
</dbReference>
<dbReference type="InterPro" id="IPR043917">
    <property type="entry name" value="DUF5753"/>
</dbReference>
<gene>
    <name evidence="2" type="ORF">JGS22_002545</name>
</gene>
<dbReference type="RefSeq" id="WP_211039418.1">
    <property type="nucleotide sequence ID" value="NZ_JAELVF020000001.1"/>
</dbReference>